<dbReference type="InterPro" id="IPR002398">
    <property type="entry name" value="Pept_C14"/>
</dbReference>
<proteinExistence type="inferred from homology"/>
<dbReference type="PANTHER" id="PTHR10454:SF155">
    <property type="entry name" value="CASPASE-14-LIKE"/>
    <property type="match status" value="1"/>
</dbReference>
<organism evidence="6 7">
    <name type="scientific">Oncorhynchus mykiss</name>
    <name type="common">Rainbow trout</name>
    <name type="synonym">Salmo gairdneri</name>
    <dbReference type="NCBI Taxonomy" id="8022"/>
    <lineage>
        <taxon>Eukaryota</taxon>
        <taxon>Metazoa</taxon>
        <taxon>Chordata</taxon>
        <taxon>Craniata</taxon>
        <taxon>Vertebrata</taxon>
        <taxon>Euteleostomi</taxon>
        <taxon>Actinopterygii</taxon>
        <taxon>Neopterygii</taxon>
        <taxon>Teleostei</taxon>
        <taxon>Protacanthopterygii</taxon>
        <taxon>Salmoniformes</taxon>
        <taxon>Salmonidae</taxon>
        <taxon>Salmoninae</taxon>
        <taxon>Oncorhynchus</taxon>
    </lineage>
</organism>
<feature type="domain" description="Caspase family p10" evidence="4">
    <location>
        <begin position="183"/>
        <end position="298"/>
    </location>
</feature>
<comment type="similarity">
    <text evidence="1 2">Belongs to the peptidase C14A family.</text>
</comment>
<feature type="domain" description="Caspase family p20" evidence="5">
    <location>
        <begin position="50"/>
        <end position="126"/>
    </location>
</feature>
<dbReference type="InterPro" id="IPR015917">
    <property type="entry name" value="Pept_C14A"/>
</dbReference>
<evidence type="ECO:0008006" key="8">
    <source>
        <dbReference type="Google" id="ProtNLM"/>
    </source>
</evidence>
<sequence length="298" mass="33972">MDRYDLSGRRAAVIMCGGGRPGSEYDVERIKALCKQNKFPGPSYSVKCKTKEDVTDALKSFRNNLSNDVSCLAMFIMAHGGLGHIEVNDEEILDLEDIYKMFSNSQCPALREKPKLFVVQACRGGVSLYISVFESLWPFNYYYFFTCLLINTPFCLYFLHFSSVKGRPKDLYTDGGRSSGAVSKKLLPTESDSMEVYAVPPGKLAIRHPDRGCPLFEEMHNVFTKDSVATRDVYELFTEVNQRLGQRKDRRKDGYEHDFQPTPRVIKRNLQPVDKEDSSDDIGRSLHIVNNLTKKLYL</sequence>
<dbReference type="Proteomes" id="UP000694395">
    <property type="component" value="Chromosome 19"/>
</dbReference>
<dbReference type="PANTHER" id="PTHR10454">
    <property type="entry name" value="CASPASE"/>
    <property type="match status" value="1"/>
</dbReference>
<name>A0A8K9X7A2_ONCMY</name>
<dbReference type="GeneTree" id="ENSGT00940000164532"/>
<dbReference type="PROSITE" id="PS50207">
    <property type="entry name" value="CASPASE_P10"/>
    <property type="match status" value="1"/>
</dbReference>
<dbReference type="InterPro" id="IPR002138">
    <property type="entry name" value="Pept_C14_p10"/>
</dbReference>
<dbReference type="PROSITE" id="PS50208">
    <property type="entry name" value="CASPASE_P20"/>
    <property type="match status" value="1"/>
</dbReference>
<reference evidence="6" key="1">
    <citation type="submission" date="2020-07" db="EMBL/GenBank/DDBJ databases">
        <title>A long reads based de novo assembly of the rainbow trout Arlee double haploid line genome.</title>
        <authorList>
            <person name="Gao G."/>
            <person name="Palti Y."/>
        </authorList>
    </citation>
    <scope>NUCLEOTIDE SEQUENCE [LARGE SCALE GENOMIC DNA]</scope>
</reference>
<feature type="transmembrane region" description="Helical" evidence="3">
    <location>
        <begin position="139"/>
        <end position="159"/>
    </location>
</feature>
<accession>A0A8K9X7A2</accession>
<dbReference type="GO" id="GO:0005829">
    <property type="term" value="C:cytosol"/>
    <property type="evidence" value="ECO:0007669"/>
    <property type="project" value="TreeGrafter"/>
</dbReference>
<dbReference type="GO" id="GO:0004197">
    <property type="term" value="F:cysteine-type endopeptidase activity"/>
    <property type="evidence" value="ECO:0007669"/>
    <property type="project" value="InterPro"/>
</dbReference>
<dbReference type="PROSITE" id="PS01122">
    <property type="entry name" value="CASPASE_CYS"/>
    <property type="match status" value="1"/>
</dbReference>
<keyword evidence="3" id="KW-0472">Membrane</keyword>
<keyword evidence="3" id="KW-1133">Transmembrane helix</keyword>
<dbReference type="AlphaFoldDB" id="A0A8K9X7A2"/>
<dbReference type="InterPro" id="IPR033139">
    <property type="entry name" value="Caspase_cys_AS"/>
</dbReference>
<evidence type="ECO:0000313" key="6">
    <source>
        <dbReference type="Ensembl" id="ENSOMYP00000128881.1"/>
    </source>
</evidence>
<evidence type="ECO:0000256" key="2">
    <source>
        <dbReference type="RuleBase" id="RU003971"/>
    </source>
</evidence>
<dbReference type="SMART" id="SM00115">
    <property type="entry name" value="CASc"/>
    <property type="match status" value="1"/>
</dbReference>
<evidence type="ECO:0000259" key="5">
    <source>
        <dbReference type="PROSITE" id="PS50208"/>
    </source>
</evidence>
<dbReference type="SUPFAM" id="SSF52129">
    <property type="entry name" value="Caspase-like"/>
    <property type="match status" value="1"/>
</dbReference>
<reference evidence="6" key="3">
    <citation type="submission" date="2025-09" db="UniProtKB">
        <authorList>
            <consortium name="Ensembl"/>
        </authorList>
    </citation>
    <scope>IDENTIFICATION</scope>
</reference>
<gene>
    <name evidence="6" type="primary">LOC110516377</name>
</gene>
<dbReference type="Gene3D" id="3.30.70.1470">
    <property type="entry name" value="Caspase-like"/>
    <property type="match status" value="1"/>
</dbReference>
<evidence type="ECO:0000313" key="7">
    <source>
        <dbReference type="Proteomes" id="UP000694395"/>
    </source>
</evidence>
<dbReference type="InterPro" id="IPR001309">
    <property type="entry name" value="Pept_C14_p20"/>
</dbReference>
<dbReference type="InterPro" id="IPR011600">
    <property type="entry name" value="Pept_C14_caspase"/>
</dbReference>
<dbReference type="GO" id="GO:0006508">
    <property type="term" value="P:proteolysis"/>
    <property type="evidence" value="ECO:0007669"/>
    <property type="project" value="InterPro"/>
</dbReference>
<protein>
    <recommendedName>
        <fullName evidence="8">Caspase family p20 domain-containing protein</fullName>
    </recommendedName>
</protein>
<evidence type="ECO:0000256" key="3">
    <source>
        <dbReference type="SAM" id="Phobius"/>
    </source>
</evidence>
<evidence type="ECO:0000259" key="4">
    <source>
        <dbReference type="PROSITE" id="PS50207"/>
    </source>
</evidence>
<dbReference type="Ensembl" id="ENSOMYT00000163381.1">
    <property type="protein sequence ID" value="ENSOMYP00000128881.1"/>
    <property type="gene ID" value="ENSOMYG00000062637.1"/>
</dbReference>
<dbReference type="GO" id="GO:0043525">
    <property type="term" value="P:positive regulation of neuron apoptotic process"/>
    <property type="evidence" value="ECO:0007669"/>
    <property type="project" value="TreeGrafter"/>
</dbReference>
<keyword evidence="7" id="KW-1185">Reference proteome</keyword>
<dbReference type="PRINTS" id="PR00376">
    <property type="entry name" value="IL1BCENZYME"/>
</dbReference>
<dbReference type="InterPro" id="IPR029030">
    <property type="entry name" value="Caspase-like_dom_sf"/>
</dbReference>
<keyword evidence="3" id="KW-0812">Transmembrane</keyword>
<reference evidence="6" key="2">
    <citation type="submission" date="2025-08" db="UniProtKB">
        <authorList>
            <consortium name="Ensembl"/>
        </authorList>
    </citation>
    <scope>IDENTIFICATION</scope>
</reference>
<dbReference type="Gene3D" id="3.40.50.1460">
    <property type="match status" value="1"/>
</dbReference>
<dbReference type="Pfam" id="PF00656">
    <property type="entry name" value="Peptidase_C14"/>
    <property type="match status" value="1"/>
</dbReference>
<evidence type="ECO:0000256" key="1">
    <source>
        <dbReference type="ARBA" id="ARBA00010134"/>
    </source>
</evidence>